<gene>
    <name evidence="1" type="ORF">CINCED_3A001535</name>
</gene>
<dbReference type="AlphaFoldDB" id="A0A5E4N5Z4"/>
<name>A0A5E4N5Z4_9HEMI</name>
<protein>
    <submittedName>
        <fullName evidence="1">Uncharacterized protein</fullName>
    </submittedName>
</protein>
<evidence type="ECO:0000313" key="2">
    <source>
        <dbReference type="Proteomes" id="UP000325440"/>
    </source>
</evidence>
<dbReference type="EMBL" id="CABPRJ010001900">
    <property type="protein sequence ID" value="VVC40066.1"/>
    <property type="molecule type" value="Genomic_DNA"/>
</dbReference>
<reference evidence="1 2" key="1">
    <citation type="submission" date="2019-08" db="EMBL/GenBank/DDBJ databases">
        <authorList>
            <person name="Alioto T."/>
            <person name="Alioto T."/>
            <person name="Gomez Garrido J."/>
        </authorList>
    </citation>
    <scope>NUCLEOTIDE SEQUENCE [LARGE SCALE GENOMIC DNA]</scope>
</reference>
<accession>A0A5E4N5Z4</accession>
<organism evidence="1 2">
    <name type="scientific">Cinara cedri</name>
    <dbReference type="NCBI Taxonomy" id="506608"/>
    <lineage>
        <taxon>Eukaryota</taxon>
        <taxon>Metazoa</taxon>
        <taxon>Ecdysozoa</taxon>
        <taxon>Arthropoda</taxon>
        <taxon>Hexapoda</taxon>
        <taxon>Insecta</taxon>
        <taxon>Pterygota</taxon>
        <taxon>Neoptera</taxon>
        <taxon>Paraneoptera</taxon>
        <taxon>Hemiptera</taxon>
        <taxon>Sternorrhyncha</taxon>
        <taxon>Aphidomorpha</taxon>
        <taxon>Aphidoidea</taxon>
        <taxon>Aphididae</taxon>
        <taxon>Lachninae</taxon>
        <taxon>Cinara</taxon>
    </lineage>
</organism>
<keyword evidence="2" id="KW-1185">Reference proteome</keyword>
<evidence type="ECO:0000313" key="1">
    <source>
        <dbReference type="EMBL" id="VVC40066.1"/>
    </source>
</evidence>
<dbReference type="Proteomes" id="UP000325440">
    <property type="component" value="Unassembled WGS sequence"/>
</dbReference>
<proteinExistence type="predicted"/>
<sequence length="101" mass="11619">MASLDNSMKITEVNSDHTQCLNINCAISACCKHLNFLCSIYMMYATNRTRRFVQGVFKNVICRDELDESVTTCEFCNDKYQGNRANKPTKAQNRTYMELLS</sequence>